<sequence>MSRFPFRPARSRGCYGTFPSSWQRGGAKLPRYHFIAASCFSTDILTAFSPSRASLSAKKRFLATLRRSEVAAGDFGFELVSCLWIFLSIMIPNPLTSLHGDHPSCPDSDRNCKTFLSRALFKSLVKLPFLSSLRFKSNGDKGELSRPHRSANICPLYAEVRTPRELSGTWATPASDQIATLTASQESEKGQRRKLGPLGPPMPDAGYCE</sequence>
<evidence type="ECO:0000313" key="3">
    <source>
        <dbReference type="Proteomes" id="UP001066276"/>
    </source>
</evidence>
<comment type="caution">
    <text evidence="2">The sequence shown here is derived from an EMBL/GenBank/DDBJ whole genome shotgun (WGS) entry which is preliminary data.</text>
</comment>
<name>A0AAV7M245_PLEWA</name>
<reference evidence="2" key="1">
    <citation type="journal article" date="2022" name="bioRxiv">
        <title>Sequencing and chromosome-scale assembly of the giantPleurodeles waltlgenome.</title>
        <authorList>
            <person name="Brown T."/>
            <person name="Elewa A."/>
            <person name="Iarovenko S."/>
            <person name="Subramanian E."/>
            <person name="Araus A.J."/>
            <person name="Petzold A."/>
            <person name="Susuki M."/>
            <person name="Suzuki K.-i.T."/>
            <person name="Hayashi T."/>
            <person name="Toyoda A."/>
            <person name="Oliveira C."/>
            <person name="Osipova E."/>
            <person name="Leigh N.D."/>
            <person name="Simon A."/>
            <person name="Yun M.H."/>
        </authorList>
    </citation>
    <scope>NUCLEOTIDE SEQUENCE</scope>
    <source>
        <strain evidence="2">20211129_DDA</strain>
        <tissue evidence="2">Liver</tissue>
    </source>
</reference>
<keyword evidence="3" id="KW-1185">Reference proteome</keyword>
<evidence type="ECO:0000256" key="1">
    <source>
        <dbReference type="SAM" id="MobiDB-lite"/>
    </source>
</evidence>
<gene>
    <name evidence="2" type="ORF">NDU88_007155</name>
</gene>
<evidence type="ECO:0000313" key="2">
    <source>
        <dbReference type="EMBL" id="KAJ1094070.1"/>
    </source>
</evidence>
<proteinExistence type="predicted"/>
<dbReference type="AlphaFoldDB" id="A0AAV7M245"/>
<organism evidence="2 3">
    <name type="scientific">Pleurodeles waltl</name>
    <name type="common">Iberian ribbed newt</name>
    <dbReference type="NCBI Taxonomy" id="8319"/>
    <lineage>
        <taxon>Eukaryota</taxon>
        <taxon>Metazoa</taxon>
        <taxon>Chordata</taxon>
        <taxon>Craniata</taxon>
        <taxon>Vertebrata</taxon>
        <taxon>Euteleostomi</taxon>
        <taxon>Amphibia</taxon>
        <taxon>Batrachia</taxon>
        <taxon>Caudata</taxon>
        <taxon>Salamandroidea</taxon>
        <taxon>Salamandridae</taxon>
        <taxon>Pleurodelinae</taxon>
        <taxon>Pleurodeles</taxon>
    </lineage>
</organism>
<accession>A0AAV7M245</accession>
<protein>
    <submittedName>
        <fullName evidence="2">Uncharacterized protein</fullName>
    </submittedName>
</protein>
<dbReference type="EMBL" id="JANPWB010000015">
    <property type="protein sequence ID" value="KAJ1094070.1"/>
    <property type="molecule type" value="Genomic_DNA"/>
</dbReference>
<dbReference type="Proteomes" id="UP001066276">
    <property type="component" value="Chromosome 11"/>
</dbReference>
<feature type="region of interest" description="Disordered" evidence="1">
    <location>
        <begin position="181"/>
        <end position="209"/>
    </location>
</feature>